<dbReference type="RefSeq" id="WP_189349309.1">
    <property type="nucleotide sequence ID" value="NZ_BMXK01000005.1"/>
</dbReference>
<evidence type="ECO:0000256" key="1">
    <source>
        <dbReference type="SAM" id="SignalP"/>
    </source>
</evidence>
<dbReference type="Proteomes" id="UP000642819">
    <property type="component" value="Unassembled WGS sequence"/>
</dbReference>
<dbReference type="EMBL" id="BMXK01000005">
    <property type="protein sequence ID" value="GHD04847.1"/>
    <property type="molecule type" value="Genomic_DNA"/>
</dbReference>
<keyword evidence="1" id="KW-0732">Signal</keyword>
<comment type="caution">
    <text evidence="2">The sequence shown here is derived from an EMBL/GenBank/DDBJ whole genome shotgun (WGS) entry which is preliminary data.</text>
</comment>
<organism evidence="2 3">
    <name type="scientific">Zhihengliuella salsuginis</name>
    <dbReference type="NCBI Taxonomy" id="578222"/>
    <lineage>
        <taxon>Bacteria</taxon>
        <taxon>Bacillati</taxon>
        <taxon>Actinomycetota</taxon>
        <taxon>Actinomycetes</taxon>
        <taxon>Micrococcales</taxon>
        <taxon>Micrococcaceae</taxon>
        <taxon>Zhihengliuella</taxon>
    </lineage>
</organism>
<feature type="signal peptide" evidence="1">
    <location>
        <begin position="1"/>
        <end position="27"/>
    </location>
</feature>
<evidence type="ECO:0000313" key="2">
    <source>
        <dbReference type="EMBL" id="GHD04847.1"/>
    </source>
</evidence>
<accession>A0ABQ3GH33</accession>
<evidence type="ECO:0000313" key="3">
    <source>
        <dbReference type="Proteomes" id="UP000642819"/>
    </source>
</evidence>
<name>A0ABQ3GH33_9MICC</name>
<gene>
    <name evidence="2" type="ORF">GCM10008096_12740</name>
</gene>
<feature type="chain" id="PRO_5045439061" evidence="1">
    <location>
        <begin position="28"/>
        <end position="158"/>
    </location>
</feature>
<protein>
    <submittedName>
        <fullName evidence="2">Uncharacterized protein</fullName>
    </submittedName>
</protein>
<sequence>MRKILKATLVGAMSAGLLFGASVPAHAGASYGFNIATSFSKYMANDGKAHAKGTINFHGKWAFTANVGVRDLCASTGKGDGFGAYSTVRVRYMDGSTVGYWGGRDTNGCGTRFEWKKKYHNHGKKVRWVQMAVVEYDADTGYGADRAVSRRIDNPYTG</sequence>
<reference evidence="3" key="1">
    <citation type="journal article" date="2019" name="Int. J. Syst. Evol. Microbiol.">
        <title>The Global Catalogue of Microorganisms (GCM) 10K type strain sequencing project: providing services to taxonomists for standard genome sequencing and annotation.</title>
        <authorList>
            <consortium name="The Broad Institute Genomics Platform"/>
            <consortium name="The Broad Institute Genome Sequencing Center for Infectious Disease"/>
            <person name="Wu L."/>
            <person name="Ma J."/>
        </authorList>
    </citation>
    <scope>NUCLEOTIDE SEQUENCE [LARGE SCALE GENOMIC DNA]</scope>
    <source>
        <strain evidence="3">KCTC 19466</strain>
    </source>
</reference>
<proteinExistence type="predicted"/>
<keyword evidence="3" id="KW-1185">Reference proteome</keyword>